<evidence type="ECO:0000259" key="1">
    <source>
        <dbReference type="PROSITE" id="PS50164"/>
    </source>
</evidence>
<sequence length="158" mass="18455">MAERKIDVKYTIVENIFAGEEKKLETFTQAGVYILKDKGGRILYIGEADNLSSRVKKHLNGIDKATRVLEGHKYIYNIDLYILDECEPLPKKNILEIDLILEHNPPFNSKFTKREGNKKEVYRAKEHILSQLMGKDTREQNGHYTKKRLTMKDLIYQV</sequence>
<dbReference type="GO" id="GO:0009380">
    <property type="term" value="C:excinuclease repair complex"/>
    <property type="evidence" value="ECO:0007669"/>
    <property type="project" value="TreeGrafter"/>
</dbReference>
<dbReference type="STRING" id="796606.BMMGA3_07790"/>
<dbReference type="Pfam" id="PF01541">
    <property type="entry name" value="GIY-YIG"/>
    <property type="match status" value="1"/>
</dbReference>
<dbReference type="GO" id="GO:0006974">
    <property type="term" value="P:DNA damage response"/>
    <property type="evidence" value="ECO:0007669"/>
    <property type="project" value="TreeGrafter"/>
</dbReference>
<dbReference type="Gene3D" id="3.40.1440.10">
    <property type="entry name" value="GIY-YIG endonuclease"/>
    <property type="match status" value="1"/>
</dbReference>
<organism evidence="2 3">
    <name type="scientific">Bacillus methanolicus (strain MGA3 / ATCC 53907)</name>
    <dbReference type="NCBI Taxonomy" id="796606"/>
    <lineage>
        <taxon>Bacteria</taxon>
        <taxon>Bacillati</taxon>
        <taxon>Bacillota</taxon>
        <taxon>Bacilli</taxon>
        <taxon>Bacillales</taxon>
        <taxon>Bacillaceae</taxon>
        <taxon>Bacillus</taxon>
    </lineage>
</organism>
<dbReference type="InterPro" id="IPR000305">
    <property type="entry name" value="GIY-YIG_endonuc"/>
</dbReference>
<dbReference type="KEGG" id="bmet:BMMGA3_07790"/>
<dbReference type="InterPro" id="IPR050066">
    <property type="entry name" value="UvrABC_protein_C"/>
</dbReference>
<dbReference type="HOGENOM" id="CLU_1665925_0_0_9"/>
<dbReference type="InterPro" id="IPR035901">
    <property type="entry name" value="GIY-YIG_endonuc_sf"/>
</dbReference>
<protein>
    <recommendedName>
        <fullName evidence="1">GIY-YIG domain-containing protein</fullName>
    </recommendedName>
</protein>
<gene>
    <name evidence="2" type="ORF">BMMGA3_07790</name>
</gene>
<dbReference type="PROSITE" id="PS50164">
    <property type="entry name" value="GIY_YIG"/>
    <property type="match status" value="1"/>
</dbReference>
<dbReference type="AlphaFoldDB" id="I3E870"/>
<dbReference type="RefSeq" id="WP_004433881.1">
    <property type="nucleotide sequence ID" value="NZ_ADWW01000002.1"/>
</dbReference>
<reference evidence="2 3" key="1">
    <citation type="journal article" date="2015" name="BMC Genomics">
        <title>Transcriptome analysis of thermophilic methylotrophic Bacillus methanolicus MGA3 using RNA-sequencing provides detailed insights into its previously uncharted transcriptional landscape.</title>
        <authorList>
            <person name="Irla M."/>
            <person name="Neshat A."/>
            <person name="Brautaset T."/>
            <person name="Ruckert C."/>
            <person name="Kalinowski J."/>
            <person name="Wendisch V.F."/>
        </authorList>
    </citation>
    <scope>NUCLEOTIDE SEQUENCE [LARGE SCALE GENOMIC DNA]</scope>
    <source>
        <strain evidence="3">MGA3 / ATCC 53907</strain>
    </source>
</reference>
<name>I3E870_BACMM</name>
<dbReference type="Proteomes" id="UP000027602">
    <property type="component" value="Chromosome"/>
</dbReference>
<feature type="domain" description="GIY-YIG" evidence="1">
    <location>
        <begin position="28"/>
        <end position="109"/>
    </location>
</feature>
<dbReference type="PANTHER" id="PTHR30562">
    <property type="entry name" value="UVRC/OXIDOREDUCTASE"/>
    <property type="match status" value="1"/>
</dbReference>
<evidence type="ECO:0000313" key="2">
    <source>
        <dbReference type="EMBL" id="AIE59966.1"/>
    </source>
</evidence>
<dbReference type="SUPFAM" id="SSF82771">
    <property type="entry name" value="GIY-YIG endonuclease"/>
    <property type="match status" value="1"/>
</dbReference>
<dbReference type="EMBL" id="CP007739">
    <property type="protein sequence ID" value="AIE59966.1"/>
    <property type="molecule type" value="Genomic_DNA"/>
</dbReference>
<proteinExistence type="predicted"/>
<dbReference type="PANTHER" id="PTHR30562:SF1">
    <property type="entry name" value="UVRABC SYSTEM PROTEIN C"/>
    <property type="match status" value="1"/>
</dbReference>
<evidence type="ECO:0000313" key="3">
    <source>
        <dbReference type="Proteomes" id="UP000027602"/>
    </source>
</evidence>
<dbReference type="OrthoDB" id="9804933at2"/>
<accession>I3E870</accession>
<keyword evidence="3" id="KW-1185">Reference proteome</keyword>
<dbReference type="SMART" id="SM00465">
    <property type="entry name" value="GIYc"/>
    <property type="match status" value="1"/>
</dbReference>